<evidence type="ECO:0000259" key="1">
    <source>
        <dbReference type="PROSITE" id="PS51736"/>
    </source>
</evidence>
<keyword evidence="3" id="KW-1185">Reference proteome</keyword>
<organism evidence="2 3">
    <name type="scientific">Promicromonospora umidemergens</name>
    <dbReference type="NCBI Taxonomy" id="629679"/>
    <lineage>
        <taxon>Bacteria</taxon>
        <taxon>Bacillati</taxon>
        <taxon>Actinomycetota</taxon>
        <taxon>Actinomycetes</taxon>
        <taxon>Micrococcales</taxon>
        <taxon>Promicromonosporaceae</taxon>
        <taxon>Promicromonospora</taxon>
    </lineage>
</organism>
<dbReference type="Pfam" id="PF07508">
    <property type="entry name" value="Recombinase"/>
    <property type="match status" value="1"/>
</dbReference>
<gene>
    <name evidence="2" type="ORF">GCM10023198_20650</name>
</gene>
<evidence type="ECO:0000313" key="2">
    <source>
        <dbReference type="EMBL" id="GAA4699825.1"/>
    </source>
</evidence>
<dbReference type="InterPro" id="IPR025827">
    <property type="entry name" value="Zn_ribbon_recom_dom"/>
</dbReference>
<dbReference type="PROSITE" id="PS51736">
    <property type="entry name" value="RECOMBINASES_3"/>
    <property type="match status" value="1"/>
</dbReference>
<dbReference type="PANTHER" id="PTHR30461">
    <property type="entry name" value="DNA-INVERTASE FROM LAMBDOID PROPHAGE"/>
    <property type="match status" value="1"/>
</dbReference>
<reference evidence="3" key="1">
    <citation type="journal article" date="2019" name="Int. J. Syst. Evol. Microbiol.">
        <title>The Global Catalogue of Microorganisms (GCM) 10K type strain sequencing project: providing services to taxonomists for standard genome sequencing and annotation.</title>
        <authorList>
            <consortium name="The Broad Institute Genomics Platform"/>
            <consortium name="The Broad Institute Genome Sequencing Center for Infectious Disease"/>
            <person name="Wu L."/>
            <person name="Ma J."/>
        </authorList>
    </citation>
    <scope>NUCLEOTIDE SEQUENCE [LARGE SCALE GENOMIC DNA]</scope>
    <source>
        <strain evidence="3">JCM 17975</strain>
    </source>
</reference>
<dbReference type="SUPFAM" id="SSF53041">
    <property type="entry name" value="Resolvase-like"/>
    <property type="match status" value="1"/>
</dbReference>
<proteinExistence type="predicted"/>
<dbReference type="InterPro" id="IPR036162">
    <property type="entry name" value="Resolvase-like_N_sf"/>
</dbReference>
<dbReference type="SMART" id="SM00857">
    <property type="entry name" value="Resolvase"/>
    <property type="match status" value="1"/>
</dbReference>
<dbReference type="InterPro" id="IPR011109">
    <property type="entry name" value="DNA_bind_recombinase_dom"/>
</dbReference>
<dbReference type="Proteomes" id="UP001500843">
    <property type="component" value="Unassembled WGS sequence"/>
</dbReference>
<evidence type="ECO:0000313" key="3">
    <source>
        <dbReference type="Proteomes" id="UP001500843"/>
    </source>
</evidence>
<dbReference type="CDD" id="cd00338">
    <property type="entry name" value="Ser_Recombinase"/>
    <property type="match status" value="1"/>
</dbReference>
<dbReference type="PANTHER" id="PTHR30461:SF23">
    <property type="entry name" value="DNA RECOMBINASE-RELATED"/>
    <property type="match status" value="1"/>
</dbReference>
<dbReference type="InterPro" id="IPR050639">
    <property type="entry name" value="SSR_resolvase"/>
</dbReference>
<dbReference type="InterPro" id="IPR038109">
    <property type="entry name" value="DNA_bind_recomb_sf"/>
</dbReference>
<comment type="caution">
    <text evidence="2">The sequence shown here is derived from an EMBL/GenBank/DDBJ whole genome shotgun (WGS) entry which is preliminary data.</text>
</comment>
<sequence length="451" mass="50571">MRPLIWHVTHSEPALLYLRISVNRTAEHASIDQQRDDCLRLAKRLGHTRTITFIDEAVSAYQERARPAYRRLLDHLARRVGTATVIVWHLDRLYRRPADLEELLDLLDTRAARVETVQGGGFDLNTHEGRLFARQLVAFANYESAHKGARVARAQQQRAAQGLLHGGSHYGYRDDGTLHPVHRPVLRRIIEDYLIGVGVSSIARELTQAEVPTPTGNTVWGYTTVRAILASDRLHQRSRSHPGRWRSVVTPIESALIRAQLIAPRSDAARSSSSLLGGIARCAACRTRMVTGVNRHARRRYFCPNVRTCSARARIDGDQLDAIVHEGLHAELSSGQQAVGLLCDTDELLSTLENATADLNGLAEQYGTARLTREELLQARTVPLNRIESCVEELLRHRRARILQSDPEVLLVTGQIQLYRQRALVDAIFAELLVHAHSTGARTRLDVVLRI</sequence>
<dbReference type="Pfam" id="PF00239">
    <property type="entry name" value="Resolvase"/>
    <property type="match status" value="1"/>
</dbReference>
<dbReference type="EMBL" id="BAABHM010000010">
    <property type="protein sequence ID" value="GAA4699825.1"/>
    <property type="molecule type" value="Genomic_DNA"/>
</dbReference>
<accession>A0ABP8X511</accession>
<dbReference type="Gene3D" id="3.40.50.1390">
    <property type="entry name" value="Resolvase, N-terminal catalytic domain"/>
    <property type="match status" value="1"/>
</dbReference>
<dbReference type="Pfam" id="PF13408">
    <property type="entry name" value="Zn_ribbon_recom"/>
    <property type="match status" value="1"/>
</dbReference>
<dbReference type="Gene3D" id="3.90.1750.20">
    <property type="entry name" value="Putative Large Serine Recombinase, Chain B, Domain 2"/>
    <property type="match status" value="1"/>
</dbReference>
<dbReference type="InterPro" id="IPR006119">
    <property type="entry name" value="Resolv_N"/>
</dbReference>
<feature type="domain" description="Resolvase/invertase-type recombinase catalytic" evidence="1">
    <location>
        <begin position="13"/>
        <end position="162"/>
    </location>
</feature>
<name>A0ABP8X511_9MICO</name>
<protein>
    <recommendedName>
        <fullName evidence="1">Resolvase/invertase-type recombinase catalytic domain-containing protein</fullName>
    </recommendedName>
</protein>